<keyword evidence="3" id="KW-1185">Reference proteome</keyword>
<accession>A0ABS5IBQ7</accession>
<dbReference type="PANTHER" id="PTHR34309:SF10">
    <property type="entry name" value="SLR1406 PROTEIN"/>
    <property type="match status" value="1"/>
</dbReference>
<sequence>MRKFLLALAAMAAVSPAYAADGTFDQAMLTPEAALKAAQAAMDSCRKNGWQVAVSVVDRGGNVQALLRDRYAGPHTVGVATGKAWTAVSFRTNTTDLVALTGPGMAQAGLRTVPGATVLGGGLKIEAAGALIAGIGVSGAPGGESDDICAKAGLAAIQDLLNF</sequence>
<dbReference type="InterPro" id="IPR038084">
    <property type="entry name" value="PduO/GlcC-like_sf"/>
</dbReference>
<dbReference type="Pfam" id="PF03928">
    <property type="entry name" value="HbpS-like"/>
    <property type="match status" value="1"/>
</dbReference>
<dbReference type="RefSeq" id="WP_211548029.1">
    <property type="nucleotide sequence ID" value="NZ_JAGTUF010000006.1"/>
</dbReference>
<evidence type="ECO:0000313" key="2">
    <source>
        <dbReference type="EMBL" id="MBR9971857.1"/>
    </source>
</evidence>
<proteinExistence type="predicted"/>
<organism evidence="2 3">
    <name type="scientific">Magnetospirillum sulfuroxidans</name>
    <dbReference type="NCBI Taxonomy" id="611300"/>
    <lineage>
        <taxon>Bacteria</taxon>
        <taxon>Pseudomonadati</taxon>
        <taxon>Pseudomonadota</taxon>
        <taxon>Alphaproteobacteria</taxon>
        <taxon>Rhodospirillales</taxon>
        <taxon>Rhodospirillaceae</taxon>
        <taxon>Magnetospirillum</taxon>
    </lineage>
</organism>
<name>A0ABS5IBQ7_9PROT</name>
<dbReference type="InterPro" id="IPR052517">
    <property type="entry name" value="GlcG_carb_metab_protein"/>
</dbReference>
<dbReference type="Gene3D" id="3.30.450.150">
    <property type="entry name" value="Haem-degrading domain"/>
    <property type="match status" value="1"/>
</dbReference>
<feature type="chain" id="PRO_5045559910" evidence="1">
    <location>
        <begin position="20"/>
        <end position="163"/>
    </location>
</feature>
<reference evidence="2 3" key="1">
    <citation type="submission" date="2021-04" db="EMBL/GenBank/DDBJ databases">
        <title>Magnetospirillum sulfuroxidans sp. nov., a facultative chemolithoautotrophic sulfur-oxidizing alphaproteobacterium isolated from freshwater sediment and proposals for Paramagetospirillum gen. nov., and Magnetospirillaceae fam. nov.</title>
        <authorList>
            <person name="Koziaeva V."/>
            <person name="Geelhoed J.S."/>
            <person name="Sorokin D.Y."/>
            <person name="Grouzdev D.S."/>
        </authorList>
    </citation>
    <scope>NUCLEOTIDE SEQUENCE [LARGE SCALE GENOMIC DNA]</scope>
    <source>
        <strain evidence="2 3">J10</strain>
    </source>
</reference>
<dbReference type="SUPFAM" id="SSF143744">
    <property type="entry name" value="GlcG-like"/>
    <property type="match status" value="1"/>
</dbReference>
<evidence type="ECO:0000313" key="3">
    <source>
        <dbReference type="Proteomes" id="UP000680714"/>
    </source>
</evidence>
<feature type="signal peptide" evidence="1">
    <location>
        <begin position="1"/>
        <end position="19"/>
    </location>
</feature>
<comment type="caution">
    <text evidence="2">The sequence shown here is derived from an EMBL/GenBank/DDBJ whole genome shotgun (WGS) entry which is preliminary data.</text>
</comment>
<evidence type="ECO:0000256" key="1">
    <source>
        <dbReference type="SAM" id="SignalP"/>
    </source>
</evidence>
<dbReference type="Proteomes" id="UP000680714">
    <property type="component" value="Unassembled WGS sequence"/>
</dbReference>
<keyword evidence="1" id="KW-0732">Signal</keyword>
<protein>
    <submittedName>
        <fullName evidence="2">Heme-binding protein</fullName>
    </submittedName>
</protein>
<dbReference type="PANTHER" id="PTHR34309">
    <property type="entry name" value="SLR1406 PROTEIN"/>
    <property type="match status" value="1"/>
</dbReference>
<dbReference type="InterPro" id="IPR005624">
    <property type="entry name" value="PduO/GlcC-like"/>
</dbReference>
<dbReference type="EMBL" id="JAGTUF010000006">
    <property type="protein sequence ID" value="MBR9971857.1"/>
    <property type="molecule type" value="Genomic_DNA"/>
</dbReference>
<gene>
    <name evidence="2" type="ORF">KEC16_09025</name>
</gene>